<dbReference type="EMBL" id="CP132353">
    <property type="protein sequence ID" value="WLS77984.1"/>
    <property type="molecule type" value="Genomic_DNA"/>
</dbReference>
<protein>
    <submittedName>
        <fullName evidence="2">Uncharacterized protein</fullName>
    </submittedName>
</protein>
<evidence type="ECO:0000313" key="3">
    <source>
        <dbReference type="Proteomes" id="UP001228139"/>
    </source>
</evidence>
<keyword evidence="1" id="KW-1133">Transmembrane helix</keyword>
<organism evidence="2 3">
    <name type="scientific">Erwinia pyri</name>
    <dbReference type="NCBI Taxonomy" id="3062598"/>
    <lineage>
        <taxon>Bacteria</taxon>
        <taxon>Pseudomonadati</taxon>
        <taxon>Pseudomonadota</taxon>
        <taxon>Gammaproteobacteria</taxon>
        <taxon>Enterobacterales</taxon>
        <taxon>Erwiniaceae</taxon>
        <taxon>Erwinia</taxon>
    </lineage>
</organism>
<dbReference type="Proteomes" id="UP001228139">
    <property type="component" value="Chromosome"/>
</dbReference>
<keyword evidence="1" id="KW-0812">Transmembrane</keyword>
<feature type="transmembrane region" description="Helical" evidence="1">
    <location>
        <begin position="20"/>
        <end position="40"/>
    </location>
</feature>
<dbReference type="RefSeq" id="WP_306207391.1">
    <property type="nucleotide sequence ID" value="NZ_CP132353.1"/>
</dbReference>
<evidence type="ECO:0000256" key="1">
    <source>
        <dbReference type="SAM" id="Phobius"/>
    </source>
</evidence>
<name>A0AA50DGR3_9GAMM</name>
<keyword evidence="3" id="KW-1185">Reference proteome</keyword>
<accession>A0AA50DGR3</accession>
<reference evidence="2 3" key="1">
    <citation type="submission" date="2023-07" db="EMBL/GenBank/DDBJ databases">
        <title>Pathogenic bacteria of pear tree diseases.</title>
        <authorList>
            <person name="Zhang Z."/>
            <person name="He L."/>
            <person name="Huang R."/>
        </authorList>
    </citation>
    <scope>NUCLEOTIDE SEQUENCE [LARGE SCALE GENOMIC DNA]</scope>
    <source>
        <strain evidence="2 3">DE2</strain>
    </source>
</reference>
<keyword evidence="1" id="KW-0472">Membrane</keyword>
<evidence type="ECO:0000313" key="2">
    <source>
        <dbReference type="EMBL" id="WLS77984.1"/>
    </source>
</evidence>
<sequence length="41" mass="4547">MSFPHSLLYTGTLFTHSALVRLALSSLIIMLLTGLTWWAIA</sequence>
<gene>
    <name evidence="2" type="ORF">Q3V30_16145</name>
</gene>
<dbReference type="AlphaFoldDB" id="A0AA50DGR3"/>
<dbReference type="KEGG" id="epi:Q3V30_16145"/>
<proteinExistence type="predicted"/>